<dbReference type="InterPro" id="IPR011990">
    <property type="entry name" value="TPR-like_helical_dom_sf"/>
</dbReference>
<dbReference type="InParanoid" id="C7QKM8"/>
<dbReference type="SUPFAM" id="SSF48452">
    <property type="entry name" value="TPR-like"/>
    <property type="match status" value="1"/>
</dbReference>
<dbReference type="AlphaFoldDB" id="C7QKM8"/>
<evidence type="ECO:0000259" key="4">
    <source>
        <dbReference type="PROSITE" id="PS50043"/>
    </source>
</evidence>
<dbReference type="InterPro" id="IPR027417">
    <property type="entry name" value="P-loop_NTPase"/>
</dbReference>
<dbReference type="Gene3D" id="1.10.10.10">
    <property type="entry name" value="Winged helix-like DNA-binding domain superfamily/Winged helix DNA-binding domain"/>
    <property type="match status" value="1"/>
</dbReference>
<dbReference type="Pfam" id="PF00196">
    <property type="entry name" value="GerE"/>
    <property type="match status" value="1"/>
</dbReference>
<evidence type="ECO:0000313" key="6">
    <source>
        <dbReference type="Proteomes" id="UP000000851"/>
    </source>
</evidence>
<keyword evidence="2" id="KW-0067">ATP-binding</keyword>
<dbReference type="eggNOG" id="COG3899">
    <property type="taxonomic scope" value="Bacteria"/>
</dbReference>
<dbReference type="InterPro" id="IPR041664">
    <property type="entry name" value="AAA_16"/>
</dbReference>
<keyword evidence="1" id="KW-0547">Nucleotide-binding</keyword>
<dbReference type="eggNOG" id="COG2197">
    <property type="taxonomic scope" value="Bacteria"/>
</dbReference>
<dbReference type="PANTHER" id="PTHR16305">
    <property type="entry name" value="TESTICULAR SOLUBLE ADENYLYL CYCLASE"/>
    <property type="match status" value="1"/>
</dbReference>
<evidence type="ECO:0000256" key="3">
    <source>
        <dbReference type="SAM" id="MobiDB-lite"/>
    </source>
</evidence>
<dbReference type="InterPro" id="IPR036388">
    <property type="entry name" value="WH-like_DNA-bd_sf"/>
</dbReference>
<dbReference type="SMART" id="SM00421">
    <property type="entry name" value="HTH_LUXR"/>
    <property type="match status" value="1"/>
</dbReference>
<gene>
    <name evidence="5" type="ordered locus">Caci_8304</name>
</gene>
<dbReference type="EMBL" id="CP001700">
    <property type="protein sequence ID" value="ACU77127.1"/>
    <property type="molecule type" value="Genomic_DNA"/>
</dbReference>
<organism evidence="5 6">
    <name type="scientific">Catenulispora acidiphila (strain DSM 44928 / JCM 14897 / NBRC 102108 / NRRL B-24433 / ID139908)</name>
    <dbReference type="NCBI Taxonomy" id="479433"/>
    <lineage>
        <taxon>Bacteria</taxon>
        <taxon>Bacillati</taxon>
        <taxon>Actinomycetota</taxon>
        <taxon>Actinomycetes</taxon>
        <taxon>Catenulisporales</taxon>
        <taxon>Catenulisporaceae</taxon>
        <taxon>Catenulispora</taxon>
    </lineage>
</organism>
<dbReference type="Gene3D" id="1.25.40.10">
    <property type="entry name" value="Tetratricopeptide repeat domain"/>
    <property type="match status" value="1"/>
</dbReference>
<dbReference type="Gene3D" id="3.40.50.300">
    <property type="entry name" value="P-loop containing nucleotide triphosphate hydrolases"/>
    <property type="match status" value="1"/>
</dbReference>
<dbReference type="InterPro" id="IPR000792">
    <property type="entry name" value="Tscrpt_reg_LuxR_C"/>
</dbReference>
<dbReference type="SUPFAM" id="SSF52540">
    <property type="entry name" value="P-loop containing nucleoside triphosphate hydrolases"/>
    <property type="match status" value="1"/>
</dbReference>
<protein>
    <submittedName>
        <fullName evidence="5">Transcriptional regulator, LuxR family</fullName>
    </submittedName>
</protein>
<dbReference type="SUPFAM" id="SSF46894">
    <property type="entry name" value="C-terminal effector domain of the bipartite response regulators"/>
    <property type="match status" value="1"/>
</dbReference>
<dbReference type="GO" id="GO:0005524">
    <property type="term" value="F:ATP binding"/>
    <property type="evidence" value="ECO:0007669"/>
    <property type="project" value="UniProtKB-KW"/>
</dbReference>
<dbReference type="Pfam" id="PF13191">
    <property type="entry name" value="AAA_16"/>
    <property type="match status" value="2"/>
</dbReference>
<dbReference type="HOGENOM" id="CLU_006850_0_2_11"/>
<dbReference type="Proteomes" id="UP000000851">
    <property type="component" value="Chromosome"/>
</dbReference>
<keyword evidence="6" id="KW-1185">Reference proteome</keyword>
<dbReference type="STRING" id="479433.Caci_8304"/>
<dbReference type="InterPro" id="IPR016032">
    <property type="entry name" value="Sig_transdc_resp-reg_C-effctor"/>
</dbReference>
<dbReference type="PANTHER" id="PTHR16305:SF35">
    <property type="entry name" value="TRANSCRIPTIONAL ACTIVATOR DOMAIN"/>
    <property type="match status" value="1"/>
</dbReference>
<evidence type="ECO:0000256" key="1">
    <source>
        <dbReference type="ARBA" id="ARBA00022741"/>
    </source>
</evidence>
<reference evidence="5 6" key="1">
    <citation type="journal article" date="2009" name="Stand. Genomic Sci.">
        <title>Complete genome sequence of Catenulispora acidiphila type strain (ID 139908).</title>
        <authorList>
            <person name="Copeland A."/>
            <person name="Lapidus A."/>
            <person name="Glavina Del Rio T."/>
            <person name="Nolan M."/>
            <person name="Lucas S."/>
            <person name="Chen F."/>
            <person name="Tice H."/>
            <person name="Cheng J.F."/>
            <person name="Bruce D."/>
            <person name="Goodwin L."/>
            <person name="Pitluck S."/>
            <person name="Mikhailova N."/>
            <person name="Pati A."/>
            <person name="Ivanova N."/>
            <person name="Mavromatis K."/>
            <person name="Chen A."/>
            <person name="Palaniappan K."/>
            <person name="Chain P."/>
            <person name="Land M."/>
            <person name="Hauser L."/>
            <person name="Chang Y.J."/>
            <person name="Jeffries C.D."/>
            <person name="Chertkov O."/>
            <person name="Brettin T."/>
            <person name="Detter J.C."/>
            <person name="Han C."/>
            <person name="Ali Z."/>
            <person name="Tindall B.J."/>
            <person name="Goker M."/>
            <person name="Bristow J."/>
            <person name="Eisen J.A."/>
            <person name="Markowitz V."/>
            <person name="Hugenholtz P."/>
            <person name="Kyrpides N.C."/>
            <person name="Klenk H.P."/>
        </authorList>
    </citation>
    <scope>NUCLEOTIDE SEQUENCE [LARGE SCALE GENOMIC DNA]</scope>
    <source>
        <strain evidence="6">DSM 44928 / JCM 14897 / NBRC 102108 / NRRL B-24433 / ID139908</strain>
    </source>
</reference>
<dbReference type="GO" id="GO:0003677">
    <property type="term" value="F:DNA binding"/>
    <property type="evidence" value="ECO:0007669"/>
    <property type="project" value="InterPro"/>
</dbReference>
<proteinExistence type="predicted"/>
<evidence type="ECO:0000313" key="5">
    <source>
        <dbReference type="EMBL" id="ACU77127.1"/>
    </source>
</evidence>
<feature type="compositionally biased region" description="Basic and acidic residues" evidence="3">
    <location>
        <begin position="83"/>
        <end position="95"/>
    </location>
</feature>
<sequence>MLDHVSMRQVSPVFVGRGPELSKLRSLLASASRGEPAVVVVGGDAGIGKSRLIEEFVRPLLDLDPANLVNLAAGNATASGAGRSDRADRADRVDSADESGAIPVTDVRVLIGGCAELGDEGVAYAPFVAALRQLLRDLPGAFGDGDGVRRRELAWLLPELAEGLSGDDSPRGGMMRPAGMEHHSDALPAVTRAGEQSVRGHLFDAVLGLLEDLGSDETLLLVLEDLHWADRSTRDLLGFLSRSLRDSRVLVVGTYRTDDLHRGHPLRPFLAELDRIRGVRRIDLGPLTTGETAEQLAAIYGRTGRDLPPGFAEEVFARAEGNPFFTEELACAADGSSLMPSDVGGFALSDTLRDLLLIKVEQLPEPTQRMLRLLSAALPPVDHRFLLLVTGATDDELNEQIRPAFQAHILIPGEGPTSYRFRHALLREAVHNELLPGEHSALHRKYAELLEAEPSLVAAEAREVELAHHWYSARDYPRAYDAALRAAEAADARYAYVEEHQMLERALDLWDQVPETGLEYARLLYKTACAAHLAGDPHRALSLTDKALKRVDPDQDPELAALLHHLRSRDHHILGRGDGMADIWAALDLVDGEQCPQVRVQITNSASFIKMLTSDDIDAALRFAEETALLADKIDSDLYRIAAAITKGTVLAGQVSLGTHEEGLAILRQAIIDGLGYGDPGIIGRGYINLCSALETLDRHQEAVQVARAGLAELKRRGVRLRVAESMLWLNMAESLIALGDWEGADAALTSSLDLDPPGIHGATTHEYLADLALLGGDAEHARGEAALGARIPSRTFEHQYALPGIRREIEKAVWLTRSISDARTAFQVFLDKPQFLGDERYAWRVLTAMAMAEADHAELRRSAQPTRAAARSGTSAVDAAGSAMVAALAERAGRLPALTPSQAAAAAQVAAELARWRGVAGAAEWATASELAAREGVHAHQAAYINFRASEASAANGDRDHAAELLRRAVKAIATLPAGPLCLEVQALARRARLDISDCMPEAPVPGGGRGADSGSPLGLTARELEVLALVAQGLSNRQIGERLFISTKTASVHVSNILAKLGVSGRGEAAAVAHRLRVFEEA</sequence>
<accession>C7QKM8</accession>
<dbReference type="PROSITE" id="PS50043">
    <property type="entry name" value="HTH_LUXR_2"/>
    <property type="match status" value="1"/>
</dbReference>
<dbReference type="GO" id="GO:0004016">
    <property type="term" value="F:adenylate cyclase activity"/>
    <property type="evidence" value="ECO:0007669"/>
    <property type="project" value="TreeGrafter"/>
</dbReference>
<dbReference type="CDD" id="cd06170">
    <property type="entry name" value="LuxR_C_like"/>
    <property type="match status" value="1"/>
</dbReference>
<dbReference type="GO" id="GO:0005737">
    <property type="term" value="C:cytoplasm"/>
    <property type="evidence" value="ECO:0007669"/>
    <property type="project" value="TreeGrafter"/>
</dbReference>
<feature type="domain" description="HTH luxR-type" evidence="4">
    <location>
        <begin position="1014"/>
        <end position="1079"/>
    </location>
</feature>
<dbReference type="KEGG" id="cai:Caci_8304"/>
<dbReference type="GO" id="GO:0006355">
    <property type="term" value="P:regulation of DNA-templated transcription"/>
    <property type="evidence" value="ECO:0007669"/>
    <property type="project" value="InterPro"/>
</dbReference>
<dbReference type="PRINTS" id="PR00038">
    <property type="entry name" value="HTHLUXR"/>
</dbReference>
<feature type="region of interest" description="Disordered" evidence="3">
    <location>
        <begin position="77"/>
        <end position="97"/>
    </location>
</feature>
<evidence type="ECO:0000256" key="2">
    <source>
        <dbReference type="ARBA" id="ARBA00022840"/>
    </source>
</evidence>
<name>C7QKM8_CATAD</name>
<dbReference type="OrthoDB" id="5476461at2"/>